<proteinExistence type="predicted"/>
<dbReference type="Proteomes" id="UP001631969">
    <property type="component" value="Unassembled WGS sequence"/>
</dbReference>
<evidence type="ECO:0000313" key="2">
    <source>
        <dbReference type="Proteomes" id="UP001631969"/>
    </source>
</evidence>
<sequence length="183" mass="20073">MSLREQVAGYIPPLYQEDLTCGSVLNAGADELELLENGMADVLNQLFVDTATWGLAAWESFLGLPTDTAKNENDRRAVIRSQLRGSGTVTAELLQSVAQAYDNGQIEVMEEPELYKLTIRFAGTIGLPPNLTDLKAAVEAVKPAHLAVVYVYKYLLINQVHNVMTIGELEGRSLYDFAPFIPA</sequence>
<organism evidence="1 2">
    <name type="scientific">Paenibacillus mesotrionivorans</name>
    <dbReference type="NCBI Taxonomy" id="3160968"/>
    <lineage>
        <taxon>Bacteria</taxon>
        <taxon>Bacillati</taxon>
        <taxon>Bacillota</taxon>
        <taxon>Bacilli</taxon>
        <taxon>Bacillales</taxon>
        <taxon>Paenibacillaceae</taxon>
        <taxon>Paenibacillus</taxon>
    </lineage>
</organism>
<name>A0ACC7P090_9BACL</name>
<dbReference type="EMBL" id="JBJURJ010000006">
    <property type="protein sequence ID" value="MFM9328727.1"/>
    <property type="molecule type" value="Genomic_DNA"/>
</dbReference>
<protein>
    <submittedName>
        <fullName evidence="1">Phage tail protein</fullName>
    </submittedName>
</protein>
<reference evidence="1" key="1">
    <citation type="submission" date="2024-12" db="EMBL/GenBank/DDBJ databases">
        <authorList>
            <person name="Wu N."/>
        </authorList>
    </citation>
    <scope>NUCLEOTIDE SEQUENCE</scope>
    <source>
        <strain evidence="1">P15</strain>
    </source>
</reference>
<evidence type="ECO:0000313" key="1">
    <source>
        <dbReference type="EMBL" id="MFM9328727.1"/>
    </source>
</evidence>
<gene>
    <name evidence="1" type="ORF">ACI1P1_10545</name>
</gene>
<comment type="caution">
    <text evidence="1">The sequence shown here is derived from an EMBL/GenBank/DDBJ whole genome shotgun (WGS) entry which is preliminary data.</text>
</comment>
<accession>A0ACC7P090</accession>
<keyword evidence="2" id="KW-1185">Reference proteome</keyword>